<sequence length="487" mass="53364">MDRDIQPETEVDTDNYNAEASSSTTLLAVPTTSQSYSFNFHHTSTGPDGSIITPPPLLPDWIPGVPADDLDCWSSFVDYQSLRNSFDSADIKPLTTSTYTYTERRSLYSNKTTIYPSMTTLCDEVASFVTTLWAYPQYPSCTVKDFGNACTNMYDAWPSIVSRVVQSGYTTDWPGNNVDYITKVLKPNCKTATEMPASQTKTALGDFCLSGNTTKTTIPGTQTIPGRPNTAEFSGSTLTSPTNYFYLTSAQMIVLTGYSEGSPAWATLDPVGVATVPFTTAINSMRRECHKHRGCTFSAFPFNFADLNTVPWDVYRSEYPNSMSVYQGDYTPRVPFPPVGVESADDAWEMCDEISDVYPPAVTGIYIPLPTPDSAATVMRGEQLASGGLKPASTAMPGSTDNMAKTGYIAKLKTLFSTCKNESVFTLGRFGSKKYYIYVYPICPGSTHDHPDDPQSPLRTVEFKSGTNSKFRLTSAQSAAIFSTKHD</sequence>
<keyword evidence="2" id="KW-1185">Reference proteome</keyword>
<dbReference type="EMBL" id="JAAMPI010001010">
    <property type="protein sequence ID" value="KAF4627207.1"/>
    <property type="molecule type" value="Genomic_DNA"/>
</dbReference>
<protein>
    <submittedName>
        <fullName evidence="1">Uncharacterized protein</fullName>
    </submittedName>
</protein>
<evidence type="ECO:0000313" key="1">
    <source>
        <dbReference type="EMBL" id="KAF4627207.1"/>
    </source>
</evidence>
<comment type="caution">
    <text evidence="1">The sequence shown here is derived from an EMBL/GenBank/DDBJ whole genome shotgun (WGS) entry which is preliminary data.</text>
</comment>
<evidence type="ECO:0000313" key="2">
    <source>
        <dbReference type="Proteomes" id="UP000566819"/>
    </source>
</evidence>
<accession>A0A8H4VYR0</accession>
<reference evidence="1 2" key="1">
    <citation type="submission" date="2020-03" db="EMBL/GenBank/DDBJ databases">
        <title>Draft Genome Sequence of Cudoniella acicularis.</title>
        <authorList>
            <person name="Buettner E."/>
            <person name="Kellner H."/>
        </authorList>
    </citation>
    <scope>NUCLEOTIDE SEQUENCE [LARGE SCALE GENOMIC DNA]</scope>
    <source>
        <strain evidence="1 2">DSM 108380</strain>
    </source>
</reference>
<dbReference type="Proteomes" id="UP000566819">
    <property type="component" value="Unassembled WGS sequence"/>
</dbReference>
<gene>
    <name evidence="1" type="ORF">G7Y89_g10954</name>
</gene>
<proteinExistence type="predicted"/>
<dbReference type="AlphaFoldDB" id="A0A8H4VYR0"/>
<organism evidence="1 2">
    <name type="scientific">Cudoniella acicularis</name>
    <dbReference type="NCBI Taxonomy" id="354080"/>
    <lineage>
        <taxon>Eukaryota</taxon>
        <taxon>Fungi</taxon>
        <taxon>Dikarya</taxon>
        <taxon>Ascomycota</taxon>
        <taxon>Pezizomycotina</taxon>
        <taxon>Leotiomycetes</taxon>
        <taxon>Helotiales</taxon>
        <taxon>Tricladiaceae</taxon>
        <taxon>Cudoniella</taxon>
    </lineage>
</organism>
<dbReference type="OrthoDB" id="3945787at2759"/>
<name>A0A8H4VYR0_9HELO</name>